<proteinExistence type="predicted"/>
<dbReference type="SUPFAM" id="SSF52964">
    <property type="entry name" value="TolB, N-terminal domain"/>
    <property type="match status" value="1"/>
</dbReference>
<keyword evidence="2" id="KW-0614">Plasmid</keyword>
<dbReference type="EMBL" id="CR555307">
    <property type="protein sequence ID" value="CAI10361.1"/>
    <property type="molecule type" value="Genomic_DNA"/>
</dbReference>
<evidence type="ECO:0000313" key="2">
    <source>
        <dbReference type="EMBL" id="CAI10361.1"/>
    </source>
</evidence>
<dbReference type="Proteomes" id="UP000006552">
    <property type="component" value="Plasmid 1"/>
</dbReference>
<keyword evidence="3" id="KW-1185">Reference proteome</keyword>
<evidence type="ECO:0000313" key="3">
    <source>
        <dbReference type="Proteomes" id="UP000006552"/>
    </source>
</evidence>
<gene>
    <name evidence="2" type="ORF">p1B159</name>
</gene>
<keyword evidence="1" id="KW-0732">Signal</keyword>
<name>Q5NX53_AROAE</name>
<geneLocation type="plasmid" evidence="3">
    <name>pAzo1</name>
</geneLocation>
<accession>Q5NX53</accession>
<protein>
    <recommendedName>
        <fullName evidence="4">FlgO domain-containing protein</fullName>
    </recommendedName>
</protein>
<organism evidence="2 3">
    <name type="scientific">Aromatoleum aromaticum (strain DSM 19018 / LMG 30748 / EbN1)</name>
    <name type="common">Azoarcus sp. (strain EbN1)</name>
    <dbReference type="NCBI Taxonomy" id="76114"/>
    <lineage>
        <taxon>Bacteria</taxon>
        <taxon>Pseudomonadati</taxon>
        <taxon>Pseudomonadota</taxon>
        <taxon>Betaproteobacteria</taxon>
        <taxon>Rhodocyclales</taxon>
        <taxon>Rhodocyclaceae</taxon>
        <taxon>Aromatoleum</taxon>
    </lineage>
</organism>
<sequence length="165" mass="16974">MMKKSILVAIAISSSIVGACTTATQVQIEAPTPWVASTVSELGTNLGRLYLKNTPMPATVVVAPAVKHDGQLRPSYYGESLATLISGALVNSGVPVVQTESSGWTSGHPVNAVVKRRAEAANAGVIALGSYHHLGGETVVSYRLVDARTGAVLAVSEGRIPGGIQ</sequence>
<dbReference type="RefSeq" id="WP_011254816.1">
    <property type="nucleotide sequence ID" value="NC_006823.1"/>
</dbReference>
<reference evidence="2 3" key="1">
    <citation type="journal article" date="2005" name="Arch. Microbiol.">
        <title>The genome sequence of an anaerobic aromatic-degrading denitrifying bacterium, strain EbN1.</title>
        <authorList>
            <person name="Rabus R."/>
            <person name="Kube M."/>
            <person name="Heider J."/>
            <person name="Beck A."/>
            <person name="Heitmann K."/>
            <person name="Widdel F."/>
            <person name="Reinhardt R."/>
        </authorList>
    </citation>
    <scope>NUCLEOTIDE SEQUENCE [LARGE SCALE GENOMIC DNA]</scope>
    <source>
        <strain evidence="2 3">EbN1</strain>
        <plasmid evidence="3">Plasmid pAzo1</plasmid>
    </source>
</reference>
<dbReference type="HOGENOM" id="CLU_1607470_0_0_4"/>
<evidence type="ECO:0000256" key="1">
    <source>
        <dbReference type="SAM" id="SignalP"/>
    </source>
</evidence>
<dbReference type="PROSITE" id="PS51257">
    <property type="entry name" value="PROKAR_LIPOPROTEIN"/>
    <property type="match status" value="1"/>
</dbReference>
<dbReference type="KEGG" id="eba:p1B159"/>
<feature type="chain" id="PRO_5004261066" description="FlgO domain-containing protein" evidence="1">
    <location>
        <begin position="20"/>
        <end position="165"/>
    </location>
</feature>
<dbReference type="AlphaFoldDB" id="Q5NX53"/>
<feature type="signal peptide" evidence="1">
    <location>
        <begin position="1"/>
        <end position="19"/>
    </location>
</feature>
<evidence type="ECO:0008006" key="4">
    <source>
        <dbReference type="Google" id="ProtNLM"/>
    </source>
</evidence>